<accession>A0A1H2MYJ9</accession>
<evidence type="ECO:0000259" key="1">
    <source>
        <dbReference type="PROSITE" id="PS50206"/>
    </source>
</evidence>
<keyword evidence="2" id="KW-0808">Transferase</keyword>
<name>A0A1H2MYJ9_9ACTN</name>
<proteinExistence type="predicted"/>
<evidence type="ECO:0000313" key="2">
    <source>
        <dbReference type="EMBL" id="SDU97556.1"/>
    </source>
</evidence>
<evidence type="ECO:0000313" key="3">
    <source>
        <dbReference type="Proteomes" id="UP000198825"/>
    </source>
</evidence>
<keyword evidence="3" id="KW-1185">Reference proteome</keyword>
<organism evidence="2 3">
    <name type="scientific">Microlunatus sagamiharensis</name>
    <dbReference type="NCBI Taxonomy" id="546874"/>
    <lineage>
        <taxon>Bacteria</taxon>
        <taxon>Bacillati</taxon>
        <taxon>Actinomycetota</taxon>
        <taxon>Actinomycetes</taxon>
        <taxon>Propionibacteriales</taxon>
        <taxon>Propionibacteriaceae</taxon>
        <taxon>Microlunatus</taxon>
    </lineage>
</organism>
<dbReference type="Proteomes" id="UP000198825">
    <property type="component" value="Chromosome I"/>
</dbReference>
<dbReference type="EMBL" id="LT629799">
    <property type="protein sequence ID" value="SDU97556.1"/>
    <property type="molecule type" value="Genomic_DNA"/>
</dbReference>
<dbReference type="STRING" id="546874.SAMN04488544_2854"/>
<gene>
    <name evidence="2" type="ORF">SAMN04488544_2854</name>
</gene>
<dbReference type="InterPro" id="IPR001763">
    <property type="entry name" value="Rhodanese-like_dom"/>
</dbReference>
<dbReference type="InterPro" id="IPR036873">
    <property type="entry name" value="Rhodanese-like_dom_sf"/>
</dbReference>
<protein>
    <submittedName>
        <fullName evidence="2">Rhodanese-related sulfurtransferase</fullName>
    </submittedName>
</protein>
<dbReference type="GO" id="GO:0016740">
    <property type="term" value="F:transferase activity"/>
    <property type="evidence" value="ECO:0007669"/>
    <property type="project" value="UniProtKB-KW"/>
</dbReference>
<dbReference type="Pfam" id="PF00581">
    <property type="entry name" value="Rhodanese"/>
    <property type="match status" value="1"/>
</dbReference>
<reference evidence="3" key="1">
    <citation type="submission" date="2016-10" db="EMBL/GenBank/DDBJ databases">
        <authorList>
            <person name="Varghese N."/>
            <person name="Submissions S."/>
        </authorList>
    </citation>
    <scope>NUCLEOTIDE SEQUENCE [LARGE SCALE GENOMIC DNA]</scope>
    <source>
        <strain evidence="3">DSM 21743</strain>
    </source>
</reference>
<dbReference type="Gene3D" id="3.40.250.10">
    <property type="entry name" value="Rhodanese-like domain"/>
    <property type="match status" value="1"/>
</dbReference>
<sequence>MNGVHPSGWAPFVHDRPVPTPPAAIDLLLDRARQGWTRLTALEARDAVARGALLVDTRTAAQRARTGELPGALVIDRTVLEWRLDPTSPVRIPEAGARPQVVVVCRQGFSSSLAARSLRGLGVDATDVVDGVEGWLAAGLPLVAGPADVRE</sequence>
<feature type="domain" description="Rhodanese" evidence="1">
    <location>
        <begin position="48"/>
        <end position="144"/>
    </location>
</feature>
<dbReference type="SMART" id="SM00450">
    <property type="entry name" value="RHOD"/>
    <property type="match status" value="1"/>
</dbReference>
<dbReference type="SUPFAM" id="SSF52821">
    <property type="entry name" value="Rhodanese/Cell cycle control phosphatase"/>
    <property type="match status" value="1"/>
</dbReference>
<dbReference type="PROSITE" id="PS50206">
    <property type="entry name" value="RHODANESE_3"/>
    <property type="match status" value="1"/>
</dbReference>
<dbReference type="AlphaFoldDB" id="A0A1H2MYJ9"/>